<dbReference type="InParanoid" id="A0A804J243"/>
<evidence type="ECO:0000313" key="3">
    <source>
        <dbReference type="EMBL" id="CAG1837842.1"/>
    </source>
</evidence>
<gene>
    <name evidence="3" type="ORF">GSMUA_260190.1</name>
</gene>
<dbReference type="EnsemblPlants" id="Ma05_t07950.1">
    <property type="protein sequence ID" value="Ma05_p07950.1"/>
    <property type="gene ID" value="Ma05_g07950"/>
</dbReference>
<dbReference type="Gramene" id="Ma05_t07950.1">
    <property type="protein sequence ID" value="Ma05_p07950.1"/>
    <property type="gene ID" value="Ma05_g07950"/>
</dbReference>
<dbReference type="InterPro" id="IPR007122">
    <property type="entry name" value="Villin/Gelsolin"/>
</dbReference>
<dbReference type="Pfam" id="PF00626">
    <property type="entry name" value="Gelsolin"/>
    <property type="match status" value="1"/>
</dbReference>
<evidence type="ECO:0000259" key="2">
    <source>
        <dbReference type="Pfam" id="PF00626"/>
    </source>
</evidence>
<dbReference type="AlphaFoldDB" id="A0A804J243"/>
<reference evidence="4" key="2">
    <citation type="submission" date="2021-05" db="UniProtKB">
        <authorList>
            <consortium name="EnsemblPlants"/>
        </authorList>
    </citation>
    <scope>IDENTIFICATION</scope>
    <source>
        <strain evidence="4">subsp. malaccensis</strain>
    </source>
</reference>
<dbReference type="EMBL" id="HG996470">
    <property type="protein sequence ID" value="CAG1837842.1"/>
    <property type="molecule type" value="Genomic_DNA"/>
</dbReference>
<reference evidence="3" key="1">
    <citation type="submission" date="2021-03" db="EMBL/GenBank/DDBJ databases">
        <authorList>
            <consortium name="Genoscope - CEA"/>
            <person name="William W."/>
        </authorList>
    </citation>
    <scope>NUCLEOTIDE SEQUENCE</scope>
    <source>
        <strain evidence="3">Doubled-haploid Pahang</strain>
    </source>
</reference>
<keyword evidence="1" id="KW-0677">Repeat</keyword>
<dbReference type="InterPro" id="IPR029006">
    <property type="entry name" value="ADF-H/Gelsolin-like_dom_sf"/>
</dbReference>
<accession>A0A804J243</accession>
<dbReference type="GO" id="GO:0051015">
    <property type="term" value="F:actin filament binding"/>
    <property type="evidence" value="ECO:0007669"/>
    <property type="project" value="InterPro"/>
</dbReference>
<evidence type="ECO:0000313" key="4">
    <source>
        <dbReference type="EnsemblPlants" id="Ma05_p07950.1"/>
    </source>
</evidence>
<proteinExistence type="predicted"/>
<dbReference type="PANTHER" id="PTHR11977:SF51">
    <property type="entry name" value="PROTEIN FLIGHTLESS-1 HOMOLOG"/>
    <property type="match status" value="1"/>
</dbReference>
<sequence>MLENNKCYLLDCGAEVFIWVGRVAQVEERKAASKAAEDFIISQNRPKTTRVGQVIQGYETHSFKSKFESWSAGTVTGMGNSTGQEGQGKVAALLKQQGVDFKGISKGCPVNEEIPPLLEGGGKLEVWRINVSAKNPLPRE</sequence>
<dbReference type="PANTHER" id="PTHR11977">
    <property type="entry name" value="VILLIN"/>
    <property type="match status" value="1"/>
</dbReference>
<evidence type="ECO:0000256" key="1">
    <source>
        <dbReference type="ARBA" id="ARBA00022737"/>
    </source>
</evidence>
<dbReference type="Proteomes" id="UP000012960">
    <property type="component" value="Unplaced"/>
</dbReference>
<name>A0A804J243_MUSAM</name>
<dbReference type="Gene3D" id="3.40.20.10">
    <property type="entry name" value="Severin"/>
    <property type="match status" value="1"/>
</dbReference>
<protein>
    <submittedName>
        <fullName evidence="3">(wild Malaysian banana) hypothetical protein</fullName>
    </submittedName>
</protein>
<dbReference type="OMA" id="HETRLFR"/>
<feature type="domain" description="Gelsolin-like" evidence="2">
    <location>
        <begin position="2"/>
        <end position="63"/>
    </location>
</feature>
<dbReference type="SMART" id="SM00262">
    <property type="entry name" value="GEL"/>
    <property type="match status" value="1"/>
</dbReference>
<dbReference type="InterPro" id="IPR007123">
    <property type="entry name" value="Gelsolin-like_dom"/>
</dbReference>
<organism evidence="4 5">
    <name type="scientific">Musa acuminata subsp. malaccensis</name>
    <name type="common">Wild banana</name>
    <name type="synonym">Musa malaccensis</name>
    <dbReference type="NCBI Taxonomy" id="214687"/>
    <lineage>
        <taxon>Eukaryota</taxon>
        <taxon>Viridiplantae</taxon>
        <taxon>Streptophyta</taxon>
        <taxon>Embryophyta</taxon>
        <taxon>Tracheophyta</taxon>
        <taxon>Spermatophyta</taxon>
        <taxon>Magnoliopsida</taxon>
        <taxon>Liliopsida</taxon>
        <taxon>Zingiberales</taxon>
        <taxon>Musaceae</taxon>
        <taxon>Musa</taxon>
    </lineage>
</organism>
<keyword evidence="5" id="KW-1185">Reference proteome</keyword>
<dbReference type="InterPro" id="IPR036180">
    <property type="entry name" value="Gelsolin-like_dom_sf"/>
</dbReference>
<dbReference type="SUPFAM" id="SSF82754">
    <property type="entry name" value="C-terminal, gelsolin-like domain of Sec23/24"/>
    <property type="match status" value="1"/>
</dbReference>
<evidence type="ECO:0000313" key="5">
    <source>
        <dbReference type="Proteomes" id="UP000012960"/>
    </source>
</evidence>